<dbReference type="OrthoDB" id="9010520at2"/>
<protein>
    <submittedName>
        <fullName evidence="1">Uncharacterized protein</fullName>
    </submittedName>
</protein>
<evidence type="ECO:0000313" key="2">
    <source>
        <dbReference type="Proteomes" id="UP000001192"/>
    </source>
</evidence>
<gene>
    <name evidence="1" type="ordered locus">Bphy_7046</name>
</gene>
<organism evidence="1 2">
    <name type="scientific">Paraburkholderia phymatum (strain DSM 17167 / CIP 108236 / LMG 21445 / STM815)</name>
    <name type="common">Burkholderia phymatum</name>
    <dbReference type="NCBI Taxonomy" id="391038"/>
    <lineage>
        <taxon>Bacteria</taxon>
        <taxon>Pseudomonadati</taxon>
        <taxon>Pseudomonadota</taxon>
        <taxon>Betaproteobacteria</taxon>
        <taxon>Burkholderiales</taxon>
        <taxon>Burkholderiaceae</taxon>
        <taxon>Paraburkholderia</taxon>
    </lineage>
</organism>
<dbReference type="AlphaFoldDB" id="B2JTZ8"/>
<keyword evidence="1" id="KW-0614">Plasmid</keyword>
<name>B2JTZ8_PARP8</name>
<geneLocation type="plasmid" evidence="1 2">
    <name>pBPHY01</name>
</geneLocation>
<dbReference type="HOGENOM" id="CLU_2536136_0_0_4"/>
<evidence type="ECO:0000313" key="1">
    <source>
        <dbReference type="EMBL" id="ACC76051.1"/>
    </source>
</evidence>
<dbReference type="RefSeq" id="WP_012406207.1">
    <property type="nucleotide sequence ID" value="NC_010625.1"/>
</dbReference>
<proteinExistence type="predicted"/>
<dbReference type="EMBL" id="CP001045">
    <property type="protein sequence ID" value="ACC76051.1"/>
    <property type="molecule type" value="Genomic_DNA"/>
</dbReference>
<accession>B2JTZ8</accession>
<reference evidence="2" key="1">
    <citation type="journal article" date="2014" name="Stand. Genomic Sci.">
        <title>Complete genome sequence of Burkholderia phymatum STM815(T), a broad host range and efficient nitrogen-fixing symbiont of Mimosa species.</title>
        <authorList>
            <person name="Moulin L."/>
            <person name="Klonowska A."/>
            <person name="Caroline B."/>
            <person name="Booth K."/>
            <person name="Vriezen J.A."/>
            <person name="Melkonian R."/>
            <person name="James E.K."/>
            <person name="Young J.P."/>
            <person name="Bena G."/>
            <person name="Hauser L."/>
            <person name="Land M."/>
            <person name="Kyrpides N."/>
            <person name="Bruce D."/>
            <person name="Chain P."/>
            <person name="Copeland A."/>
            <person name="Pitluck S."/>
            <person name="Woyke T."/>
            <person name="Lizotte-Waniewski M."/>
            <person name="Bristow J."/>
            <person name="Riley M."/>
        </authorList>
    </citation>
    <scope>NUCLEOTIDE SEQUENCE [LARGE SCALE GENOMIC DNA]</scope>
    <source>
        <strain evidence="2">DSM 17167 / CIP 108236 / LMG 21445 / STM815</strain>
        <plasmid evidence="2">Plasmid pBPHY01</plasmid>
    </source>
</reference>
<sequence length="83" mass="9529">MSIDELEVQELLHIEAVLTRLENLNIAGCTSEHRFITDPAYWHRRLMDTCAGGSSAQLITKKQELLERLSAISHRLRRMDAQP</sequence>
<dbReference type="Proteomes" id="UP000001192">
    <property type="component" value="Plasmid pBPHY01"/>
</dbReference>
<dbReference type="KEGG" id="bph:Bphy_7046"/>
<keyword evidence="2" id="KW-1185">Reference proteome</keyword>